<dbReference type="Pfam" id="PF13843">
    <property type="entry name" value="DDE_Tnp_1_7"/>
    <property type="match status" value="1"/>
</dbReference>
<evidence type="ECO:0000259" key="1">
    <source>
        <dbReference type="Pfam" id="PF13843"/>
    </source>
</evidence>
<dbReference type="EMBL" id="KZ309450">
    <property type="protein sequence ID" value="KAG8238845.1"/>
    <property type="molecule type" value="Genomic_DNA"/>
</dbReference>
<name>A0A8K0KS92_LADFU</name>
<evidence type="ECO:0000313" key="3">
    <source>
        <dbReference type="Proteomes" id="UP000792457"/>
    </source>
</evidence>
<feature type="domain" description="PiggyBac transposable element-derived protein" evidence="1">
    <location>
        <begin position="49"/>
        <end position="245"/>
    </location>
</feature>
<organism evidence="2 3">
    <name type="scientific">Ladona fulva</name>
    <name type="common">Scarce chaser dragonfly</name>
    <name type="synonym">Libellula fulva</name>
    <dbReference type="NCBI Taxonomy" id="123851"/>
    <lineage>
        <taxon>Eukaryota</taxon>
        <taxon>Metazoa</taxon>
        <taxon>Ecdysozoa</taxon>
        <taxon>Arthropoda</taxon>
        <taxon>Hexapoda</taxon>
        <taxon>Insecta</taxon>
        <taxon>Pterygota</taxon>
        <taxon>Palaeoptera</taxon>
        <taxon>Odonata</taxon>
        <taxon>Epiprocta</taxon>
        <taxon>Anisoptera</taxon>
        <taxon>Libelluloidea</taxon>
        <taxon>Libellulidae</taxon>
        <taxon>Ladona</taxon>
    </lineage>
</organism>
<evidence type="ECO:0000313" key="2">
    <source>
        <dbReference type="EMBL" id="KAG8238845.1"/>
    </source>
</evidence>
<accession>A0A8K0KS92</accession>
<reference evidence="2" key="2">
    <citation type="submission" date="2017-10" db="EMBL/GenBank/DDBJ databases">
        <title>Ladona fulva Genome sequencing and assembly.</title>
        <authorList>
            <person name="Murali S."/>
            <person name="Richards S."/>
            <person name="Bandaranaike D."/>
            <person name="Bellair M."/>
            <person name="Blankenburg K."/>
            <person name="Chao H."/>
            <person name="Dinh H."/>
            <person name="Doddapaneni H."/>
            <person name="Dugan-Rocha S."/>
            <person name="Elkadiri S."/>
            <person name="Gnanaolivu R."/>
            <person name="Hernandez B."/>
            <person name="Skinner E."/>
            <person name="Javaid M."/>
            <person name="Lee S."/>
            <person name="Li M."/>
            <person name="Ming W."/>
            <person name="Munidasa M."/>
            <person name="Muniz J."/>
            <person name="Nguyen L."/>
            <person name="Hughes D."/>
            <person name="Osuji N."/>
            <person name="Pu L.-L."/>
            <person name="Puazo M."/>
            <person name="Qu C."/>
            <person name="Quiroz J."/>
            <person name="Raj R."/>
            <person name="Weissenberger G."/>
            <person name="Xin Y."/>
            <person name="Zou X."/>
            <person name="Han Y."/>
            <person name="Worley K."/>
            <person name="Muzny D."/>
            <person name="Gibbs R."/>
        </authorList>
    </citation>
    <scope>NUCLEOTIDE SEQUENCE</scope>
    <source>
        <strain evidence="2">Sampled in the wild</strain>
    </source>
</reference>
<gene>
    <name evidence="2" type="ORF">J437_LFUL018294</name>
</gene>
<dbReference type="InterPro" id="IPR029526">
    <property type="entry name" value="PGBD"/>
</dbReference>
<dbReference type="OrthoDB" id="6146839at2759"/>
<feature type="non-terminal residue" evidence="2">
    <location>
        <position position="246"/>
    </location>
</feature>
<comment type="caution">
    <text evidence="2">The sequence shown here is derived from an EMBL/GenBank/DDBJ whole genome shotgun (WGS) entry which is preliminary data.</text>
</comment>
<dbReference type="PANTHER" id="PTHR46599">
    <property type="entry name" value="PIGGYBAC TRANSPOSABLE ELEMENT-DERIVED PROTEIN 4"/>
    <property type="match status" value="1"/>
</dbReference>
<dbReference type="Proteomes" id="UP000792457">
    <property type="component" value="Unassembled WGS sequence"/>
</dbReference>
<dbReference type="PANTHER" id="PTHR46599:SF3">
    <property type="entry name" value="PIGGYBAC TRANSPOSABLE ELEMENT-DERIVED PROTEIN 4"/>
    <property type="match status" value="1"/>
</dbReference>
<protein>
    <recommendedName>
        <fullName evidence="1">PiggyBac transposable element-derived protein domain-containing protein</fullName>
    </recommendedName>
</protein>
<reference evidence="2" key="1">
    <citation type="submission" date="2013-04" db="EMBL/GenBank/DDBJ databases">
        <authorList>
            <person name="Qu J."/>
            <person name="Murali S.C."/>
            <person name="Bandaranaike D."/>
            <person name="Bellair M."/>
            <person name="Blankenburg K."/>
            <person name="Chao H."/>
            <person name="Dinh H."/>
            <person name="Doddapaneni H."/>
            <person name="Downs B."/>
            <person name="Dugan-Rocha S."/>
            <person name="Elkadiri S."/>
            <person name="Gnanaolivu R.D."/>
            <person name="Hernandez B."/>
            <person name="Javaid M."/>
            <person name="Jayaseelan J.C."/>
            <person name="Lee S."/>
            <person name="Li M."/>
            <person name="Ming W."/>
            <person name="Munidasa M."/>
            <person name="Muniz J."/>
            <person name="Nguyen L."/>
            <person name="Ongeri F."/>
            <person name="Osuji N."/>
            <person name="Pu L.-L."/>
            <person name="Puazo M."/>
            <person name="Qu C."/>
            <person name="Quiroz J."/>
            <person name="Raj R."/>
            <person name="Weissenberger G."/>
            <person name="Xin Y."/>
            <person name="Zou X."/>
            <person name="Han Y."/>
            <person name="Richards S."/>
            <person name="Worley K."/>
            <person name="Muzny D."/>
            <person name="Gibbs R."/>
        </authorList>
    </citation>
    <scope>NUCLEOTIDE SEQUENCE</scope>
    <source>
        <strain evidence="2">Sampled in the wild</strain>
    </source>
</reference>
<keyword evidence="3" id="KW-1185">Reference proteome</keyword>
<dbReference type="AlphaFoldDB" id="A0A8K0KS92"/>
<sequence>MENVRLTAWHFPSPVPIENISKKKRPIDFTDTRWSAQLKESLLACRNGKTTNEEVFRFLAITLLMPRTKKLSLNDYWSRDVLIRTPIFGELMSRDRYLMILRMLHFSNNNVPSDGDRLHKIRPVVDPLRRAFKNTLVPFQNLCIDESLMLFKGRLFFKQYIPSKRNKFGIKIFVICDCETGYILDFIVYTGLKSDILDQNCEFGKSGDIVSTLINPYLENGHTLYVDNWYTSPALFCWLHDRATNA</sequence>
<proteinExistence type="predicted"/>